<dbReference type="Proteomes" id="UP000216339">
    <property type="component" value="Unassembled WGS sequence"/>
</dbReference>
<dbReference type="EMBL" id="MQWD01000001">
    <property type="protein sequence ID" value="PAP76122.1"/>
    <property type="molecule type" value="Genomic_DNA"/>
</dbReference>
<reference evidence="4 5" key="1">
    <citation type="submission" date="2016-11" db="EMBL/GenBank/DDBJ databases">
        <title>Study of marine rhodopsin-containing bacteria.</title>
        <authorList>
            <person name="Yoshizawa S."/>
            <person name="Kumagai Y."/>
            <person name="Kogure K."/>
        </authorList>
    </citation>
    <scope>NUCLEOTIDE SEQUENCE [LARGE SCALE GENOMIC DNA]</scope>
    <source>
        <strain evidence="4 5">SAORIC-28</strain>
    </source>
</reference>
<protein>
    <recommendedName>
        <fullName evidence="3">GIY-YIG domain-containing protein</fullName>
    </recommendedName>
</protein>
<name>A0A271IY45_9BACT</name>
<evidence type="ECO:0000256" key="2">
    <source>
        <dbReference type="SAM" id="MobiDB-lite"/>
    </source>
</evidence>
<sequence length="120" mass="13319">MTNDLRRRLAEHRTGKGSAFAARYRIDRLVYSEEHPDVRDAILGEKEIKGWTREKKLRLIERRNAGWFDLAPDEADPQARPRPPRHRGGGSQRDDGPEAAGASADGAPNASPPPPTARTS</sequence>
<dbReference type="CDD" id="cd10448">
    <property type="entry name" value="GIY-YIG_unchar_3"/>
    <property type="match status" value="1"/>
</dbReference>
<feature type="compositionally biased region" description="Low complexity" evidence="2">
    <location>
        <begin position="98"/>
        <end position="109"/>
    </location>
</feature>
<gene>
    <name evidence="4" type="ORF">BSZ37_06510</name>
</gene>
<evidence type="ECO:0000313" key="4">
    <source>
        <dbReference type="EMBL" id="PAP76122.1"/>
    </source>
</evidence>
<keyword evidence="5" id="KW-1185">Reference proteome</keyword>
<proteinExistence type="inferred from homology"/>
<feature type="domain" description="GIY-YIG" evidence="3">
    <location>
        <begin position="1"/>
        <end position="58"/>
    </location>
</feature>
<dbReference type="InterPro" id="IPR000305">
    <property type="entry name" value="GIY-YIG_endonuc"/>
</dbReference>
<comment type="similarity">
    <text evidence="1">Belongs to the UPF0213 family.</text>
</comment>
<dbReference type="PANTHER" id="PTHR34477:SF5">
    <property type="entry name" value="BSL5627 PROTEIN"/>
    <property type="match status" value="1"/>
</dbReference>
<dbReference type="InterPro" id="IPR035901">
    <property type="entry name" value="GIY-YIG_endonuc_sf"/>
</dbReference>
<accession>A0A271IY45</accession>
<dbReference type="Gene3D" id="3.40.1440.10">
    <property type="entry name" value="GIY-YIG endonuclease"/>
    <property type="match status" value="1"/>
</dbReference>
<organism evidence="4 5">
    <name type="scientific">Rubrivirga marina</name>
    <dbReference type="NCBI Taxonomy" id="1196024"/>
    <lineage>
        <taxon>Bacteria</taxon>
        <taxon>Pseudomonadati</taxon>
        <taxon>Rhodothermota</taxon>
        <taxon>Rhodothermia</taxon>
        <taxon>Rhodothermales</taxon>
        <taxon>Rubricoccaceae</taxon>
        <taxon>Rubrivirga</taxon>
    </lineage>
</organism>
<evidence type="ECO:0000256" key="1">
    <source>
        <dbReference type="ARBA" id="ARBA00007435"/>
    </source>
</evidence>
<feature type="compositionally biased region" description="Pro residues" evidence="2">
    <location>
        <begin position="110"/>
        <end position="120"/>
    </location>
</feature>
<dbReference type="SUPFAM" id="SSF82771">
    <property type="entry name" value="GIY-YIG endonuclease"/>
    <property type="match status" value="1"/>
</dbReference>
<feature type="region of interest" description="Disordered" evidence="2">
    <location>
        <begin position="64"/>
        <end position="120"/>
    </location>
</feature>
<dbReference type="PANTHER" id="PTHR34477">
    <property type="entry name" value="UPF0213 PROTEIN YHBQ"/>
    <property type="match status" value="1"/>
</dbReference>
<comment type="caution">
    <text evidence="4">The sequence shown here is derived from an EMBL/GenBank/DDBJ whole genome shotgun (WGS) entry which is preliminary data.</text>
</comment>
<evidence type="ECO:0000259" key="3">
    <source>
        <dbReference type="PROSITE" id="PS50164"/>
    </source>
</evidence>
<dbReference type="Pfam" id="PF01541">
    <property type="entry name" value="GIY-YIG"/>
    <property type="match status" value="1"/>
</dbReference>
<dbReference type="InterPro" id="IPR050190">
    <property type="entry name" value="UPF0213_domain"/>
</dbReference>
<evidence type="ECO:0000313" key="5">
    <source>
        <dbReference type="Proteomes" id="UP000216339"/>
    </source>
</evidence>
<dbReference type="AlphaFoldDB" id="A0A271IY45"/>
<dbReference type="PROSITE" id="PS50164">
    <property type="entry name" value="GIY_YIG"/>
    <property type="match status" value="1"/>
</dbReference>